<dbReference type="InterPro" id="IPR013538">
    <property type="entry name" value="ASHA1/2-like_C"/>
</dbReference>
<organism evidence="3 4">
    <name type="scientific">Paenibacillus segetis</name>
    <dbReference type="NCBI Taxonomy" id="1325360"/>
    <lineage>
        <taxon>Bacteria</taxon>
        <taxon>Bacillati</taxon>
        <taxon>Bacillota</taxon>
        <taxon>Bacilli</taxon>
        <taxon>Bacillales</taxon>
        <taxon>Paenibacillaceae</taxon>
        <taxon>Paenibacillus</taxon>
    </lineage>
</organism>
<evidence type="ECO:0000259" key="2">
    <source>
        <dbReference type="Pfam" id="PF08327"/>
    </source>
</evidence>
<dbReference type="Gene3D" id="3.30.530.20">
    <property type="match status" value="1"/>
</dbReference>
<accession>A0ABQ1YLF0</accession>
<sequence>MQPIRKPDLSTRPLNLKVVRIMDSSPSVLFNAWTSQFDRWFAAPDSVIIQGEVNTTFFFETEYEGKRSPHYGRFLQLVHNNLVEITWVTGAGGTKGAETVVTVELEPYGKGSRLHLTHAGFPDEESKNAHEQAWPFVLEQLDKRMLSDH</sequence>
<evidence type="ECO:0000313" key="4">
    <source>
        <dbReference type="Proteomes" id="UP000659344"/>
    </source>
</evidence>
<dbReference type="Pfam" id="PF08327">
    <property type="entry name" value="AHSA1"/>
    <property type="match status" value="1"/>
</dbReference>
<dbReference type="CDD" id="cd07814">
    <property type="entry name" value="SRPBCC_CalC_Aha1-like"/>
    <property type="match status" value="1"/>
</dbReference>
<proteinExistence type="inferred from homology"/>
<reference evidence="4" key="1">
    <citation type="journal article" date="2019" name="Int. J. Syst. Evol. Microbiol.">
        <title>The Global Catalogue of Microorganisms (GCM) 10K type strain sequencing project: providing services to taxonomists for standard genome sequencing and annotation.</title>
        <authorList>
            <consortium name="The Broad Institute Genomics Platform"/>
            <consortium name="The Broad Institute Genome Sequencing Center for Infectious Disease"/>
            <person name="Wu L."/>
            <person name="Ma J."/>
        </authorList>
    </citation>
    <scope>NUCLEOTIDE SEQUENCE [LARGE SCALE GENOMIC DNA]</scope>
    <source>
        <strain evidence="4">CGMCC 1.12769</strain>
    </source>
</reference>
<evidence type="ECO:0000313" key="3">
    <source>
        <dbReference type="EMBL" id="GGH30237.1"/>
    </source>
</evidence>
<keyword evidence="4" id="KW-1185">Reference proteome</keyword>
<protein>
    <recommendedName>
        <fullName evidence="2">Activator of Hsp90 ATPase homologue 1/2-like C-terminal domain-containing protein</fullName>
    </recommendedName>
</protein>
<comment type="caution">
    <text evidence="3">The sequence shown here is derived from an EMBL/GenBank/DDBJ whole genome shotgun (WGS) entry which is preliminary data.</text>
</comment>
<dbReference type="SUPFAM" id="SSF55961">
    <property type="entry name" value="Bet v1-like"/>
    <property type="match status" value="1"/>
</dbReference>
<dbReference type="EMBL" id="BMFT01000002">
    <property type="protein sequence ID" value="GGH30237.1"/>
    <property type="molecule type" value="Genomic_DNA"/>
</dbReference>
<comment type="similarity">
    <text evidence="1">Belongs to the AHA1 family.</text>
</comment>
<feature type="domain" description="Activator of Hsp90 ATPase homologue 1/2-like C-terminal" evidence="2">
    <location>
        <begin position="24"/>
        <end position="143"/>
    </location>
</feature>
<dbReference type="RefSeq" id="WP_188540982.1">
    <property type="nucleotide sequence ID" value="NZ_BMFT01000002.1"/>
</dbReference>
<evidence type="ECO:0000256" key="1">
    <source>
        <dbReference type="ARBA" id="ARBA00006817"/>
    </source>
</evidence>
<name>A0ABQ1YLF0_9BACL</name>
<dbReference type="Proteomes" id="UP000659344">
    <property type="component" value="Unassembled WGS sequence"/>
</dbReference>
<dbReference type="InterPro" id="IPR023393">
    <property type="entry name" value="START-like_dom_sf"/>
</dbReference>
<gene>
    <name evidence="3" type="ORF">GCM10008013_33210</name>
</gene>